<keyword evidence="3" id="KW-1003">Cell membrane</keyword>
<comment type="caution">
    <text evidence="12">The sequence shown here is derived from an EMBL/GenBank/DDBJ whole genome shotgun (WGS) entry which is preliminary data.</text>
</comment>
<dbReference type="GO" id="GO:0005886">
    <property type="term" value="C:plasma membrane"/>
    <property type="evidence" value="ECO:0007669"/>
    <property type="project" value="UniProtKB-SubCell"/>
</dbReference>
<evidence type="ECO:0000256" key="9">
    <source>
        <dbReference type="SAM" id="Phobius"/>
    </source>
</evidence>
<dbReference type="Proteomes" id="UP000093199">
    <property type="component" value="Unassembled WGS sequence"/>
</dbReference>
<dbReference type="AlphaFoldDB" id="A0A1C0Y650"/>
<dbReference type="InterPro" id="IPR017871">
    <property type="entry name" value="ABC_transporter-like_CS"/>
</dbReference>
<evidence type="ECO:0000313" key="13">
    <source>
        <dbReference type="Proteomes" id="UP000093199"/>
    </source>
</evidence>
<dbReference type="PANTHER" id="PTHR43394">
    <property type="entry name" value="ATP-DEPENDENT PERMEASE MDL1, MITOCHONDRIAL"/>
    <property type="match status" value="1"/>
</dbReference>
<evidence type="ECO:0000256" key="2">
    <source>
        <dbReference type="ARBA" id="ARBA00022448"/>
    </source>
</evidence>
<feature type="transmembrane region" description="Helical" evidence="9">
    <location>
        <begin position="54"/>
        <end position="78"/>
    </location>
</feature>
<dbReference type="PROSITE" id="PS50893">
    <property type="entry name" value="ABC_TRANSPORTER_2"/>
    <property type="match status" value="1"/>
</dbReference>
<accession>A0A1C0Y650</accession>
<dbReference type="RefSeq" id="WP_066548349.1">
    <property type="nucleotide sequence ID" value="NZ_MASJ01000040.1"/>
</dbReference>
<keyword evidence="6" id="KW-0067">ATP-binding</keyword>
<dbReference type="InterPro" id="IPR003593">
    <property type="entry name" value="AAA+_ATPase"/>
</dbReference>
<feature type="transmembrane region" description="Helical" evidence="9">
    <location>
        <begin position="20"/>
        <end position="42"/>
    </location>
</feature>
<comment type="subcellular location">
    <subcellularLocation>
        <location evidence="1">Cell membrane</location>
        <topology evidence="1">Multi-pass membrane protein</topology>
    </subcellularLocation>
</comment>
<keyword evidence="8 9" id="KW-0472">Membrane</keyword>
<keyword evidence="5" id="KW-0547">Nucleotide-binding</keyword>
<reference evidence="12 13" key="1">
    <citation type="submission" date="2016-07" db="EMBL/GenBank/DDBJ databases">
        <title>Caryophanon tenue genome sequencing.</title>
        <authorList>
            <person name="Verma A."/>
            <person name="Pal Y."/>
            <person name="Krishnamurthi S."/>
        </authorList>
    </citation>
    <scope>NUCLEOTIDE SEQUENCE [LARGE SCALE GENOMIC DNA]</scope>
    <source>
        <strain evidence="12 13">DSM 14152</strain>
    </source>
</reference>
<keyword evidence="4 9" id="KW-0812">Transmembrane</keyword>
<evidence type="ECO:0000259" key="10">
    <source>
        <dbReference type="PROSITE" id="PS50893"/>
    </source>
</evidence>
<evidence type="ECO:0000256" key="6">
    <source>
        <dbReference type="ARBA" id="ARBA00022840"/>
    </source>
</evidence>
<evidence type="ECO:0000256" key="7">
    <source>
        <dbReference type="ARBA" id="ARBA00022989"/>
    </source>
</evidence>
<dbReference type="InterPro" id="IPR036640">
    <property type="entry name" value="ABC1_TM_sf"/>
</dbReference>
<sequence>MQSMKPLWQLLRKSNIPKNLVMIVLALSVIETIAALAIPLLTMNMINGFANVGFSWSMIGIVAAVLIVQAFLSGFAYYTMRKLGERIVANLRKYVWRHVLALRVPYFDGHESGETMSRITQDTSVVKELVTDQFVSFISGIFSIVGAVIILLWIDWKMTLLMLIAVPLAIFATLPLGQRMHKIALANQDELAQFSGHLGRVLANIRLVKSAQSEHMENERGVKRIEGLYRFGLQEAKVMAILSPIMTLIMMIVLILLFGYGGAQVASGAISAGALVAIMIYLVQIIIPFTQMATFFTALQKALGATERIQQMLVQPVEPKGDMAVPVTAQPLQFRDVHFQYGDTPILRGMNFTIQPFQTTAFVSSSGGGKTTMFSLIERFYDATSGEITYGDHDIRRYKLSEWRALFGYVTQDAPLMNGSIRDNVRYGKSEATDEEVREALRLAYATDFVEQLEHGIDTEVGEGGIKLSGGQKQRIAIARAILRNPHILLLDEATSNLDNESEREVQLALQQLMKERTTIVIAHRLSTITQADQIFMFEHGQLSGAGTHEELLATHTYYQQLWRKGTL</sequence>
<organism evidence="12 13">
    <name type="scientific">Caryophanon tenue</name>
    <dbReference type="NCBI Taxonomy" id="33978"/>
    <lineage>
        <taxon>Bacteria</taxon>
        <taxon>Bacillati</taxon>
        <taxon>Bacillota</taxon>
        <taxon>Bacilli</taxon>
        <taxon>Bacillales</taxon>
        <taxon>Caryophanaceae</taxon>
        <taxon>Caryophanon</taxon>
    </lineage>
</organism>
<dbReference type="PROSITE" id="PS50929">
    <property type="entry name" value="ABC_TM1F"/>
    <property type="match status" value="1"/>
</dbReference>
<dbReference type="Gene3D" id="1.20.1560.10">
    <property type="entry name" value="ABC transporter type 1, transmembrane domain"/>
    <property type="match status" value="1"/>
</dbReference>
<dbReference type="STRING" id="33978.A6M13_06990"/>
<dbReference type="PANTHER" id="PTHR43394:SF1">
    <property type="entry name" value="ATP-BINDING CASSETTE SUB-FAMILY B MEMBER 10, MITOCHONDRIAL"/>
    <property type="match status" value="1"/>
</dbReference>
<dbReference type="SUPFAM" id="SSF52540">
    <property type="entry name" value="P-loop containing nucleoside triphosphate hydrolases"/>
    <property type="match status" value="1"/>
</dbReference>
<feature type="transmembrane region" description="Helical" evidence="9">
    <location>
        <begin position="134"/>
        <end position="154"/>
    </location>
</feature>
<evidence type="ECO:0000256" key="5">
    <source>
        <dbReference type="ARBA" id="ARBA00022741"/>
    </source>
</evidence>
<gene>
    <name evidence="12" type="ORF">A6M13_06990</name>
</gene>
<dbReference type="Pfam" id="PF00664">
    <property type="entry name" value="ABC_membrane"/>
    <property type="match status" value="1"/>
</dbReference>
<evidence type="ECO:0000256" key="8">
    <source>
        <dbReference type="ARBA" id="ARBA00023136"/>
    </source>
</evidence>
<keyword evidence="7 9" id="KW-1133">Transmembrane helix</keyword>
<evidence type="ECO:0000313" key="12">
    <source>
        <dbReference type="EMBL" id="OCS82613.1"/>
    </source>
</evidence>
<keyword evidence="13" id="KW-1185">Reference proteome</keyword>
<dbReference type="PROSITE" id="PS00211">
    <property type="entry name" value="ABC_TRANSPORTER_1"/>
    <property type="match status" value="1"/>
</dbReference>
<dbReference type="OrthoDB" id="9770415at2"/>
<dbReference type="FunFam" id="3.40.50.300:FF:000221">
    <property type="entry name" value="Multidrug ABC transporter ATP-binding protein"/>
    <property type="match status" value="1"/>
</dbReference>
<evidence type="ECO:0000256" key="4">
    <source>
        <dbReference type="ARBA" id="ARBA00022692"/>
    </source>
</evidence>
<dbReference type="InterPro" id="IPR027417">
    <property type="entry name" value="P-loop_NTPase"/>
</dbReference>
<dbReference type="SMART" id="SM00382">
    <property type="entry name" value="AAA"/>
    <property type="match status" value="1"/>
</dbReference>
<feature type="transmembrane region" description="Helical" evidence="9">
    <location>
        <begin position="160"/>
        <end position="177"/>
    </location>
</feature>
<proteinExistence type="predicted"/>
<feature type="domain" description="ABC transmembrane type-1" evidence="11">
    <location>
        <begin position="23"/>
        <end position="301"/>
    </location>
</feature>
<dbReference type="CDD" id="cd18551">
    <property type="entry name" value="ABC_6TM_LmrA_like"/>
    <property type="match status" value="1"/>
</dbReference>
<feature type="domain" description="ABC transporter" evidence="10">
    <location>
        <begin position="332"/>
        <end position="565"/>
    </location>
</feature>
<dbReference type="GO" id="GO:0005524">
    <property type="term" value="F:ATP binding"/>
    <property type="evidence" value="ECO:0007669"/>
    <property type="project" value="UniProtKB-KW"/>
</dbReference>
<dbReference type="EMBL" id="MASJ01000040">
    <property type="protein sequence ID" value="OCS82613.1"/>
    <property type="molecule type" value="Genomic_DNA"/>
</dbReference>
<dbReference type="Pfam" id="PF00005">
    <property type="entry name" value="ABC_tran"/>
    <property type="match status" value="1"/>
</dbReference>
<dbReference type="InterPro" id="IPR039421">
    <property type="entry name" value="Type_1_exporter"/>
</dbReference>
<protein>
    <submittedName>
        <fullName evidence="12">Multidrug ABC transporter permease</fullName>
    </submittedName>
</protein>
<keyword evidence="2" id="KW-0813">Transport</keyword>
<dbReference type="Gene3D" id="3.40.50.300">
    <property type="entry name" value="P-loop containing nucleotide triphosphate hydrolases"/>
    <property type="match status" value="1"/>
</dbReference>
<dbReference type="GO" id="GO:0015421">
    <property type="term" value="F:ABC-type oligopeptide transporter activity"/>
    <property type="evidence" value="ECO:0007669"/>
    <property type="project" value="TreeGrafter"/>
</dbReference>
<feature type="transmembrane region" description="Helical" evidence="9">
    <location>
        <begin position="238"/>
        <end position="260"/>
    </location>
</feature>
<name>A0A1C0Y650_9BACL</name>
<dbReference type="InterPro" id="IPR011527">
    <property type="entry name" value="ABC1_TM_dom"/>
</dbReference>
<evidence type="ECO:0000256" key="1">
    <source>
        <dbReference type="ARBA" id="ARBA00004651"/>
    </source>
</evidence>
<dbReference type="SUPFAM" id="SSF90123">
    <property type="entry name" value="ABC transporter transmembrane region"/>
    <property type="match status" value="1"/>
</dbReference>
<evidence type="ECO:0000259" key="11">
    <source>
        <dbReference type="PROSITE" id="PS50929"/>
    </source>
</evidence>
<feature type="transmembrane region" description="Helical" evidence="9">
    <location>
        <begin position="266"/>
        <end position="287"/>
    </location>
</feature>
<evidence type="ECO:0000256" key="3">
    <source>
        <dbReference type="ARBA" id="ARBA00022475"/>
    </source>
</evidence>
<dbReference type="InterPro" id="IPR003439">
    <property type="entry name" value="ABC_transporter-like_ATP-bd"/>
</dbReference>
<dbReference type="GO" id="GO:0016887">
    <property type="term" value="F:ATP hydrolysis activity"/>
    <property type="evidence" value="ECO:0007669"/>
    <property type="project" value="InterPro"/>
</dbReference>